<dbReference type="EMBL" id="SKFH01000005">
    <property type="protein sequence ID" value="TCZ73685.1"/>
    <property type="molecule type" value="Genomic_DNA"/>
</dbReference>
<sequence>MAYIDTYRFRARLPKADLLHFVASAPAGQYVFLVPPGPDLFGLFAGPDVLEFFCNECRVDELEAIDPAEWARLRRQPGCRIWGDASLLDL</sequence>
<comment type="caution">
    <text evidence="1">The sequence shown here is derived from an EMBL/GenBank/DDBJ whole genome shotgun (WGS) entry which is preliminary data.</text>
</comment>
<accession>A0A4R4E7I6</accession>
<evidence type="ECO:0000313" key="1">
    <source>
        <dbReference type="EMBL" id="TCZ73685.1"/>
    </source>
</evidence>
<name>A0A4R4E7I6_9BACT</name>
<evidence type="ECO:0000313" key="2">
    <source>
        <dbReference type="Proteomes" id="UP000295164"/>
    </source>
</evidence>
<proteinExistence type="predicted"/>
<keyword evidence="2" id="KW-1185">Reference proteome</keyword>
<dbReference type="OrthoDB" id="9859160at2"/>
<organism evidence="1 2">
    <name type="scientific">Flaviaesturariibacter aridisoli</name>
    <dbReference type="NCBI Taxonomy" id="2545761"/>
    <lineage>
        <taxon>Bacteria</taxon>
        <taxon>Pseudomonadati</taxon>
        <taxon>Bacteroidota</taxon>
        <taxon>Chitinophagia</taxon>
        <taxon>Chitinophagales</taxon>
        <taxon>Chitinophagaceae</taxon>
        <taxon>Flaviaestuariibacter</taxon>
    </lineage>
</organism>
<gene>
    <name evidence="1" type="ORF">E0486_05225</name>
</gene>
<dbReference type="RefSeq" id="WP_131851090.1">
    <property type="nucleotide sequence ID" value="NZ_SKFH01000005.1"/>
</dbReference>
<dbReference type="AlphaFoldDB" id="A0A4R4E7I6"/>
<protein>
    <submittedName>
        <fullName evidence="1">Uncharacterized protein</fullName>
    </submittedName>
</protein>
<reference evidence="1 2" key="1">
    <citation type="submission" date="2019-03" db="EMBL/GenBank/DDBJ databases">
        <authorList>
            <person name="Kim M.K.M."/>
        </authorList>
    </citation>
    <scope>NUCLEOTIDE SEQUENCE [LARGE SCALE GENOMIC DNA]</scope>
    <source>
        <strain evidence="1 2">17J68-15</strain>
    </source>
</reference>
<dbReference type="Proteomes" id="UP000295164">
    <property type="component" value="Unassembled WGS sequence"/>
</dbReference>